<dbReference type="Proteomes" id="UP000079169">
    <property type="component" value="Unplaced"/>
</dbReference>
<dbReference type="OrthoDB" id="307871at2759"/>
<dbReference type="PANTHER" id="PTHR23331:SF1">
    <property type="entry name" value="WASH COMPLEX SUBUNIT 1"/>
    <property type="match status" value="1"/>
</dbReference>
<keyword evidence="1" id="KW-0009">Actin-binding</keyword>
<dbReference type="GO" id="GO:0005829">
    <property type="term" value="C:cytosol"/>
    <property type="evidence" value="ECO:0007669"/>
    <property type="project" value="GOC"/>
</dbReference>
<dbReference type="GO" id="GO:0042147">
    <property type="term" value="P:retrograde transport, endosome to Golgi"/>
    <property type="evidence" value="ECO:0007669"/>
    <property type="project" value="TreeGrafter"/>
</dbReference>
<gene>
    <name evidence="4" type="primary">LOC113469952</name>
</gene>
<dbReference type="GO" id="GO:0006887">
    <property type="term" value="P:exocytosis"/>
    <property type="evidence" value="ECO:0007669"/>
    <property type="project" value="TreeGrafter"/>
</dbReference>
<keyword evidence="3" id="KW-1185">Reference proteome</keyword>
<sequence>MNTEDNNVCPDDLSTPKLSTYSTSPPLPPPPPPLPPSSNSPPATSLHANLMQAIRTAGGTRKAKLRCVDATPESDNNMIVAPPSGDLMSDLAAKLQLRRKGISGSHNQMNENSTSSGNLMDKLLHNIPPPLAAGSSESDHDDTDTEPDWDD</sequence>
<feature type="compositionally biased region" description="Pro residues" evidence="2">
    <location>
        <begin position="25"/>
        <end position="39"/>
    </location>
</feature>
<dbReference type="InterPro" id="IPR028290">
    <property type="entry name" value="WASH1"/>
</dbReference>
<proteinExistence type="predicted"/>
<reference evidence="4" key="1">
    <citation type="submission" date="2025-08" db="UniProtKB">
        <authorList>
            <consortium name="RefSeq"/>
        </authorList>
    </citation>
    <scope>IDENTIFICATION</scope>
</reference>
<feature type="region of interest" description="Disordered" evidence="2">
    <location>
        <begin position="100"/>
        <end position="151"/>
    </location>
</feature>
<dbReference type="RefSeq" id="XP_026683832.1">
    <property type="nucleotide sequence ID" value="XM_026828031.1"/>
</dbReference>
<dbReference type="KEGG" id="dci:113469952"/>
<feature type="compositionally biased region" description="Acidic residues" evidence="2">
    <location>
        <begin position="139"/>
        <end position="151"/>
    </location>
</feature>
<dbReference type="PANTHER" id="PTHR23331">
    <property type="entry name" value="CXYORF1"/>
    <property type="match status" value="1"/>
</dbReference>
<evidence type="ECO:0000313" key="4">
    <source>
        <dbReference type="RefSeq" id="XP_026683832.1"/>
    </source>
</evidence>
<accession>A0A3Q0J5S0</accession>
<dbReference type="GO" id="GO:0043015">
    <property type="term" value="F:gamma-tubulin binding"/>
    <property type="evidence" value="ECO:0007669"/>
    <property type="project" value="TreeGrafter"/>
</dbReference>
<feature type="region of interest" description="Disordered" evidence="2">
    <location>
        <begin position="1"/>
        <end position="45"/>
    </location>
</feature>
<dbReference type="PaxDb" id="121845-A0A3Q0J5S0"/>
<dbReference type="GO" id="GO:0005769">
    <property type="term" value="C:early endosome"/>
    <property type="evidence" value="ECO:0007669"/>
    <property type="project" value="InterPro"/>
</dbReference>
<dbReference type="AlphaFoldDB" id="A0A3Q0J5S0"/>
<dbReference type="GeneID" id="113469952"/>
<evidence type="ECO:0000313" key="3">
    <source>
        <dbReference type="Proteomes" id="UP000079169"/>
    </source>
</evidence>
<organism evidence="3 4">
    <name type="scientific">Diaphorina citri</name>
    <name type="common">Asian citrus psyllid</name>
    <dbReference type="NCBI Taxonomy" id="121845"/>
    <lineage>
        <taxon>Eukaryota</taxon>
        <taxon>Metazoa</taxon>
        <taxon>Ecdysozoa</taxon>
        <taxon>Arthropoda</taxon>
        <taxon>Hexapoda</taxon>
        <taxon>Insecta</taxon>
        <taxon>Pterygota</taxon>
        <taxon>Neoptera</taxon>
        <taxon>Paraneoptera</taxon>
        <taxon>Hemiptera</taxon>
        <taxon>Sternorrhyncha</taxon>
        <taxon>Psylloidea</taxon>
        <taxon>Psyllidae</taxon>
        <taxon>Diaphorininae</taxon>
        <taxon>Diaphorina</taxon>
    </lineage>
</organism>
<protein>
    <submittedName>
        <fullName evidence="4">WASH complex subunit 1-like</fullName>
    </submittedName>
</protein>
<feature type="compositionally biased region" description="Low complexity" evidence="2">
    <location>
        <begin position="13"/>
        <end position="24"/>
    </location>
</feature>
<evidence type="ECO:0000256" key="1">
    <source>
        <dbReference type="ARBA" id="ARBA00023203"/>
    </source>
</evidence>
<dbReference type="GO" id="GO:0071203">
    <property type="term" value="C:WASH complex"/>
    <property type="evidence" value="ECO:0007669"/>
    <property type="project" value="InterPro"/>
</dbReference>
<dbReference type="STRING" id="121845.A0A3Q0J5S0"/>
<evidence type="ECO:0000256" key="2">
    <source>
        <dbReference type="SAM" id="MobiDB-lite"/>
    </source>
</evidence>
<dbReference type="GO" id="GO:0034314">
    <property type="term" value="P:Arp2/3 complex-mediated actin nucleation"/>
    <property type="evidence" value="ECO:0007669"/>
    <property type="project" value="InterPro"/>
</dbReference>
<feature type="compositionally biased region" description="Polar residues" evidence="2">
    <location>
        <begin position="104"/>
        <end position="118"/>
    </location>
</feature>
<dbReference type="GO" id="GO:0003779">
    <property type="term" value="F:actin binding"/>
    <property type="evidence" value="ECO:0007669"/>
    <property type="project" value="UniProtKB-KW"/>
</dbReference>
<dbReference type="GO" id="GO:0032456">
    <property type="term" value="P:endocytic recycling"/>
    <property type="evidence" value="ECO:0007669"/>
    <property type="project" value="TreeGrafter"/>
</dbReference>
<dbReference type="GO" id="GO:0043014">
    <property type="term" value="F:alpha-tubulin binding"/>
    <property type="evidence" value="ECO:0007669"/>
    <property type="project" value="InterPro"/>
</dbReference>
<dbReference type="GO" id="GO:0055037">
    <property type="term" value="C:recycling endosome"/>
    <property type="evidence" value="ECO:0007669"/>
    <property type="project" value="TreeGrafter"/>
</dbReference>
<name>A0A3Q0J5S0_DIACI</name>